<protein>
    <recommendedName>
        <fullName evidence="5">Large ribosomal subunit protein P1</fullName>
    </recommendedName>
    <alternativeName>
        <fullName evidence="6">60S acidic ribosomal protein P1</fullName>
    </alternativeName>
</protein>
<evidence type="ECO:0000256" key="1">
    <source>
        <dbReference type="ARBA" id="ARBA00003362"/>
    </source>
</evidence>
<evidence type="ECO:0000313" key="9">
    <source>
        <dbReference type="Proteomes" id="UP000272942"/>
    </source>
</evidence>
<dbReference type="PANTHER" id="PTHR45696:SF10">
    <property type="entry name" value="LARGE RIBOSOMAL SUBUNIT PROTEIN P1"/>
    <property type="match status" value="1"/>
</dbReference>
<feature type="region of interest" description="Disordered" evidence="7">
    <location>
        <begin position="74"/>
        <end position="117"/>
    </location>
</feature>
<evidence type="ECO:0000256" key="3">
    <source>
        <dbReference type="ARBA" id="ARBA00022980"/>
    </source>
</evidence>
<reference evidence="8 9" key="2">
    <citation type="submission" date="2018-11" db="EMBL/GenBank/DDBJ databases">
        <authorList>
            <consortium name="Pathogen Informatics"/>
        </authorList>
    </citation>
    <scope>NUCLEOTIDE SEQUENCE [LARGE SCALE GENOMIC DNA]</scope>
    <source>
        <strain evidence="8 9">Egypt</strain>
    </source>
</reference>
<reference evidence="10" key="1">
    <citation type="submission" date="2016-06" db="UniProtKB">
        <authorList>
            <consortium name="WormBaseParasite"/>
        </authorList>
    </citation>
    <scope>IDENTIFICATION</scope>
</reference>
<dbReference type="CDD" id="cd05831">
    <property type="entry name" value="Ribosomal_P1"/>
    <property type="match status" value="1"/>
</dbReference>
<keyword evidence="9" id="KW-1185">Reference proteome</keyword>
<keyword evidence="4" id="KW-0687">Ribonucleoprotein</keyword>
<dbReference type="GO" id="GO:0002181">
    <property type="term" value="P:cytoplasmic translation"/>
    <property type="evidence" value="ECO:0007669"/>
    <property type="project" value="TreeGrafter"/>
</dbReference>
<feature type="compositionally biased region" description="Low complexity" evidence="7">
    <location>
        <begin position="74"/>
        <end position="91"/>
    </location>
</feature>
<sequence>MSKGELACVYAALMLADDDIDITADKINTVLKAANIKSVEPFLPGLFANALHGKNVKDMLLNVGAVGAGAPAPAAATAAPATGGAAAPAAGGDKKAEEKKVESESDSEGSLNFDLFG</sequence>
<name>A0A183BB09_9TREM</name>
<dbReference type="WBParaSite" id="ECPE_0001643701-mRNA-1">
    <property type="protein sequence ID" value="ECPE_0001643701-mRNA-1"/>
    <property type="gene ID" value="ECPE_0001643701"/>
</dbReference>
<dbReference type="GO" id="GO:0043021">
    <property type="term" value="F:ribonucleoprotein complex binding"/>
    <property type="evidence" value="ECO:0007669"/>
    <property type="project" value="TreeGrafter"/>
</dbReference>
<dbReference type="OrthoDB" id="2194681at2759"/>
<dbReference type="PANTHER" id="PTHR45696">
    <property type="entry name" value="60S ACIDIC RIBOSOMAL PROTEIN P1"/>
    <property type="match status" value="1"/>
</dbReference>
<dbReference type="GO" id="GO:0030295">
    <property type="term" value="F:protein kinase activator activity"/>
    <property type="evidence" value="ECO:0007669"/>
    <property type="project" value="TreeGrafter"/>
</dbReference>
<dbReference type="Pfam" id="PF00428">
    <property type="entry name" value="Ribosomal_60s"/>
    <property type="match status" value="1"/>
</dbReference>
<dbReference type="InterPro" id="IPR038716">
    <property type="entry name" value="P1/P2_N_sf"/>
</dbReference>
<dbReference type="EMBL" id="UZAN01064131">
    <property type="protein sequence ID" value="VDP93666.1"/>
    <property type="molecule type" value="Genomic_DNA"/>
</dbReference>
<gene>
    <name evidence="8" type="ORF">ECPE_LOCUS16394</name>
</gene>
<dbReference type="HAMAP" id="MF_01478">
    <property type="entry name" value="Ribosomal_L12_arch"/>
    <property type="match status" value="1"/>
</dbReference>
<evidence type="ECO:0000313" key="10">
    <source>
        <dbReference type="WBParaSite" id="ECPE_0001643701-mRNA-1"/>
    </source>
</evidence>
<evidence type="ECO:0000256" key="4">
    <source>
        <dbReference type="ARBA" id="ARBA00023274"/>
    </source>
</evidence>
<dbReference type="FunFam" id="1.10.10.1410:FF:000001">
    <property type="entry name" value="60S acidic ribosomal protein P1"/>
    <property type="match status" value="1"/>
</dbReference>
<evidence type="ECO:0000313" key="8">
    <source>
        <dbReference type="EMBL" id="VDP93666.1"/>
    </source>
</evidence>
<evidence type="ECO:0000256" key="2">
    <source>
        <dbReference type="ARBA" id="ARBA00005436"/>
    </source>
</evidence>
<evidence type="ECO:0000256" key="7">
    <source>
        <dbReference type="SAM" id="MobiDB-lite"/>
    </source>
</evidence>
<comment type="function">
    <text evidence="1">Plays an important role in the elongation step of protein synthesis.</text>
</comment>
<proteinExistence type="inferred from homology"/>
<feature type="compositionally biased region" description="Basic and acidic residues" evidence="7">
    <location>
        <begin position="92"/>
        <end position="103"/>
    </location>
</feature>
<dbReference type="GO" id="GO:0022625">
    <property type="term" value="C:cytosolic large ribosomal subunit"/>
    <property type="evidence" value="ECO:0007669"/>
    <property type="project" value="TreeGrafter"/>
</dbReference>
<dbReference type="Gene3D" id="1.10.10.1410">
    <property type="match status" value="1"/>
</dbReference>
<dbReference type="Proteomes" id="UP000272942">
    <property type="component" value="Unassembled WGS sequence"/>
</dbReference>
<dbReference type="InterPro" id="IPR027534">
    <property type="entry name" value="Ribosomal_P1/P2"/>
</dbReference>
<accession>A0A183BB09</accession>
<evidence type="ECO:0000256" key="6">
    <source>
        <dbReference type="ARBA" id="ARBA00042918"/>
    </source>
</evidence>
<keyword evidence="3" id="KW-0689">Ribosomal protein</keyword>
<dbReference type="AlphaFoldDB" id="A0A183BB09"/>
<dbReference type="GO" id="GO:0006414">
    <property type="term" value="P:translational elongation"/>
    <property type="evidence" value="ECO:0007669"/>
    <property type="project" value="InterPro"/>
</dbReference>
<dbReference type="GO" id="GO:0003735">
    <property type="term" value="F:structural constituent of ribosome"/>
    <property type="evidence" value="ECO:0007669"/>
    <property type="project" value="InterPro"/>
</dbReference>
<evidence type="ECO:0000256" key="5">
    <source>
        <dbReference type="ARBA" id="ARBA00041116"/>
    </source>
</evidence>
<organism evidence="10">
    <name type="scientific">Echinostoma caproni</name>
    <dbReference type="NCBI Taxonomy" id="27848"/>
    <lineage>
        <taxon>Eukaryota</taxon>
        <taxon>Metazoa</taxon>
        <taxon>Spiralia</taxon>
        <taxon>Lophotrochozoa</taxon>
        <taxon>Platyhelminthes</taxon>
        <taxon>Trematoda</taxon>
        <taxon>Digenea</taxon>
        <taxon>Plagiorchiida</taxon>
        <taxon>Echinostomata</taxon>
        <taxon>Echinostomatoidea</taxon>
        <taxon>Echinostomatidae</taxon>
        <taxon>Echinostoma</taxon>
    </lineage>
</organism>
<comment type="similarity">
    <text evidence="2">Belongs to the eukaryotic ribosomal protein P1/P2 family.</text>
</comment>